<dbReference type="GO" id="GO:0004420">
    <property type="term" value="F:hydroxymethylglutaryl-CoA reductase (NADPH) activity"/>
    <property type="evidence" value="ECO:0007669"/>
    <property type="project" value="UniProtKB-EC"/>
</dbReference>
<name>A0A4D6GWS8_HALS9</name>
<organism evidence="6 8">
    <name type="scientific">Halobacterium salinarum (strain ATCC 33171 / DSM 3754 / JCM 8978 / NBRC 102687 / NCIMB 764 / 91-R6)</name>
    <dbReference type="NCBI Taxonomy" id="2597657"/>
    <lineage>
        <taxon>Archaea</taxon>
        <taxon>Methanobacteriati</taxon>
        <taxon>Methanobacteriota</taxon>
        <taxon>Stenosarchaea group</taxon>
        <taxon>Halobacteria</taxon>
        <taxon>Halobacteriales</taxon>
        <taxon>Halobacteriaceae</taxon>
        <taxon>Halobacterium</taxon>
    </lineage>
</organism>
<evidence type="ECO:0000256" key="1">
    <source>
        <dbReference type="ARBA" id="ARBA00007661"/>
    </source>
</evidence>
<comment type="pathway">
    <text evidence="5">Metabolic intermediate biosynthesis; (R)-mevalonate biosynthesis; (R)-mevalonate from acetyl-CoA: step 3/3.</text>
</comment>
<evidence type="ECO:0000313" key="6">
    <source>
        <dbReference type="EMBL" id="QCC45556.1"/>
    </source>
</evidence>
<dbReference type="SUPFAM" id="SSF56542">
    <property type="entry name" value="Substrate-binding domain of HMG-CoA reductase"/>
    <property type="match status" value="1"/>
</dbReference>
<keyword evidence="2 5" id="KW-0521">NADP</keyword>
<dbReference type="Proteomes" id="UP000296216">
    <property type="component" value="Chromosome"/>
</dbReference>
<dbReference type="InterPro" id="IPR009023">
    <property type="entry name" value="HMG_CoA_Rdtase_NAD(P)-bd_sf"/>
</dbReference>
<keyword evidence="3 5" id="KW-0560">Oxidoreductase</keyword>
<dbReference type="EC" id="1.1.1.34" evidence="5"/>
<accession>A0A4D6GWS8</accession>
<dbReference type="FunFam" id="3.30.70.420:FF:000001">
    <property type="entry name" value="3-hydroxy-3-methylglutaryl coenzyme A reductase"/>
    <property type="match status" value="1"/>
</dbReference>
<reference evidence="7 9" key="2">
    <citation type="submission" date="2019-07" db="EMBL/GenBank/DDBJ databases">
        <title>Genomic Encyclopedia of Archaeal and Bacterial Type Strains, Phase II (KMG-II): from individual species to whole genera.</title>
        <authorList>
            <person name="Goeker M."/>
        </authorList>
    </citation>
    <scope>NUCLEOTIDE SEQUENCE [LARGE SCALE GENOMIC DNA]</scope>
    <source>
        <strain evidence="7 9">DSM 3754</strain>
    </source>
</reference>
<dbReference type="GO" id="GO:0015936">
    <property type="term" value="P:coenzyme A metabolic process"/>
    <property type="evidence" value="ECO:0007669"/>
    <property type="project" value="InterPro"/>
</dbReference>
<dbReference type="PROSITE" id="PS00318">
    <property type="entry name" value="HMG_COA_REDUCTASE_2"/>
    <property type="match status" value="1"/>
</dbReference>
<dbReference type="PANTHER" id="PTHR10572:SF24">
    <property type="entry name" value="3-HYDROXY-3-METHYLGLUTARYL-COENZYME A REDUCTASE"/>
    <property type="match status" value="1"/>
</dbReference>
<dbReference type="CDD" id="cd00643">
    <property type="entry name" value="HMG-CoA_reductase_classI"/>
    <property type="match status" value="1"/>
</dbReference>
<dbReference type="GeneID" id="68694495"/>
<dbReference type="SUPFAM" id="SSF55035">
    <property type="entry name" value="NAD-binding domain of HMG-CoA reductase"/>
    <property type="match status" value="1"/>
</dbReference>
<evidence type="ECO:0000313" key="9">
    <source>
        <dbReference type="Proteomes" id="UP000323075"/>
    </source>
</evidence>
<evidence type="ECO:0000256" key="5">
    <source>
        <dbReference type="RuleBase" id="RU361219"/>
    </source>
</evidence>
<dbReference type="RefSeq" id="WP_010903374.1">
    <property type="nucleotide sequence ID" value="NZ_VRYN01000001.1"/>
</dbReference>
<dbReference type="Gene3D" id="3.30.70.420">
    <property type="entry name" value="Hydroxymethylglutaryl-CoA reductase, class I/II, NAD/NADP-binding domain"/>
    <property type="match status" value="1"/>
</dbReference>
<evidence type="ECO:0000313" key="8">
    <source>
        <dbReference type="Proteomes" id="UP000296216"/>
    </source>
</evidence>
<dbReference type="InterPro" id="IPR002202">
    <property type="entry name" value="HMG_CoA_Rdtase"/>
</dbReference>
<proteinExistence type="inferred from homology"/>
<protein>
    <recommendedName>
        <fullName evidence="5">3-hydroxy-3-methylglutaryl coenzyme A reductase</fullName>
        <shortName evidence="5">HMG-CoA reductase</shortName>
        <ecNumber evidence="5">1.1.1.34</ecNumber>
    </recommendedName>
</protein>
<dbReference type="InterPro" id="IPR023076">
    <property type="entry name" value="HMG_CoA_Rdtase_CS"/>
</dbReference>
<dbReference type="SMR" id="A0A4D6GWS8"/>
<dbReference type="Pfam" id="PF00368">
    <property type="entry name" value="HMG-CoA_red"/>
    <property type="match status" value="1"/>
</dbReference>
<comment type="catalytic activity">
    <reaction evidence="4 5">
        <text>(R)-mevalonate + 2 NADP(+) + CoA = (3S)-3-hydroxy-3-methylglutaryl-CoA + 2 NADPH + 2 H(+)</text>
        <dbReference type="Rhea" id="RHEA:15989"/>
        <dbReference type="ChEBI" id="CHEBI:15378"/>
        <dbReference type="ChEBI" id="CHEBI:36464"/>
        <dbReference type="ChEBI" id="CHEBI:43074"/>
        <dbReference type="ChEBI" id="CHEBI:57287"/>
        <dbReference type="ChEBI" id="CHEBI:57783"/>
        <dbReference type="ChEBI" id="CHEBI:58349"/>
        <dbReference type="EC" id="1.1.1.34"/>
    </reaction>
</comment>
<dbReference type="InterPro" id="IPR004554">
    <property type="entry name" value="HMG_CoA_Rdtase_eu_arc"/>
</dbReference>
<dbReference type="EMBL" id="VRYN01000001">
    <property type="protein sequence ID" value="TYO81822.1"/>
    <property type="molecule type" value="Genomic_DNA"/>
</dbReference>
<dbReference type="GO" id="GO:0016126">
    <property type="term" value="P:sterol biosynthetic process"/>
    <property type="evidence" value="ECO:0007669"/>
    <property type="project" value="TreeGrafter"/>
</dbReference>
<dbReference type="EMBL" id="CP038631">
    <property type="protein sequence ID" value="QCC45556.1"/>
    <property type="molecule type" value="Genomic_DNA"/>
</dbReference>
<dbReference type="Gene3D" id="3.90.770.10">
    <property type="entry name" value="3-hydroxy-3-methylglutaryl-coenzyme A Reductase, Chain A, domain 2"/>
    <property type="match status" value="1"/>
</dbReference>
<reference evidence="6" key="3">
    <citation type="journal article" name="MicrobiologyOpen">
        <title>Whole-genome comparison between the type strain of Halobacterium salinarum (DSM 3754(T)) and the laboratory strains R1 and NRC-1.</title>
        <authorList>
            <person name="Pfeiffer F."/>
            <person name="Losensky G."/>
            <person name="Marchfelder A."/>
            <person name="Habermann B."/>
            <person name="Dyall-Smith M."/>
        </authorList>
    </citation>
    <scope>NUCLEOTIDE SEQUENCE</scope>
    <source>
        <strain evidence="6">91-R6</strain>
    </source>
</reference>
<evidence type="ECO:0000256" key="4">
    <source>
        <dbReference type="ARBA" id="ARBA00049903"/>
    </source>
</evidence>
<dbReference type="InterPro" id="IPR023074">
    <property type="entry name" value="HMG_CoA_Rdtase_cat_sf"/>
</dbReference>
<gene>
    <name evidence="6" type="primary">hmgA</name>
    <name evidence="6" type="synonym">hmgR</name>
    <name evidence="7" type="ORF">APQ99_00332</name>
    <name evidence="6" type="ORF">HBSAL_09560</name>
</gene>
<sequence length="405" mass="41092">MPDDASDLADRVQAGDLRLYELDDETDADTAAAARRAVLERETDADTDALGAFAFDADQAADTAVENLTGGAQLPLGVAGPVALSGGAADGEYYLPMATTEGALVASVNRGCSAITAAGGANARVTKTGMTRAPVFRVADVTEGAEVAQWADDNTDALAAAAESTTSHGELTDVTPYVVGDNVYLRFRYDTKDAMGMNMATIATEAASELVEDETPAELVAVSGNLCTDKKPAAINAVEGRGRTVTADVTIPQDVVEERFDTTPAAIEEANTRKNLIGSAKAGSLGFNAHAANVVAAVFLATGQDAAQVVEGANAITTVEARDDALYASVNLASLEVGTVGGGTTLPTQREALDVLGVRGGGDPAGANADALAEIIAVGALAGEINLLAALASRRLSAAHADLGR</sequence>
<evidence type="ECO:0000313" key="7">
    <source>
        <dbReference type="EMBL" id="TYO81822.1"/>
    </source>
</evidence>
<evidence type="ECO:0000256" key="2">
    <source>
        <dbReference type="ARBA" id="ARBA00022857"/>
    </source>
</evidence>
<dbReference type="PROSITE" id="PS00066">
    <property type="entry name" value="HMG_COA_REDUCTASE_1"/>
    <property type="match status" value="1"/>
</dbReference>
<evidence type="ECO:0000256" key="3">
    <source>
        <dbReference type="ARBA" id="ARBA00023002"/>
    </source>
</evidence>
<dbReference type="UniPathway" id="UPA00058">
    <property type="reaction ID" value="UER00103"/>
</dbReference>
<dbReference type="PRINTS" id="PR00071">
    <property type="entry name" value="HMGCOARDTASE"/>
</dbReference>
<dbReference type="NCBIfam" id="TIGR00533">
    <property type="entry name" value="HMG_CoA_R_NADP"/>
    <property type="match status" value="1"/>
</dbReference>
<dbReference type="Proteomes" id="UP000323075">
    <property type="component" value="Unassembled WGS sequence"/>
</dbReference>
<dbReference type="PANTHER" id="PTHR10572">
    <property type="entry name" value="3-HYDROXY-3-METHYLGLUTARYL-COENZYME A REDUCTASE"/>
    <property type="match status" value="1"/>
</dbReference>
<dbReference type="AlphaFoldDB" id="A0A4D6GWS8"/>
<dbReference type="PROSITE" id="PS50065">
    <property type="entry name" value="HMG_COA_REDUCTASE_4"/>
    <property type="match status" value="1"/>
</dbReference>
<dbReference type="InterPro" id="IPR009029">
    <property type="entry name" value="HMG_CoA_Rdtase_sub-bd_dom_sf"/>
</dbReference>
<dbReference type="GO" id="GO:0008299">
    <property type="term" value="P:isoprenoid biosynthetic process"/>
    <property type="evidence" value="ECO:0007669"/>
    <property type="project" value="InterPro"/>
</dbReference>
<reference evidence="6 8" key="1">
    <citation type="journal article" date="2019" name="Microbiol. Resour. Announc.">
        <title>The Genome Sequence of the Halobacterium salinarum Type Strain Is Closely Related to That of Laboratory Strains NRC-1 and R1.</title>
        <authorList>
            <person name="Pfeiffer F."/>
            <person name="Marchfelder A."/>
            <person name="Habermann B."/>
            <person name="Dyall-Smith M.L."/>
        </authorList>
    </citation>
    <scope>NUCLEOTIDE SEQUENCE [LARGE SCALE GENOMIC DNA]</scope>
    <source>
        <strain evidence="6">91-R6</strain>
        <strain evidence="8">ATCC 33171 / DSM 3754 / JCM 8978 / NBRC 102687 / NCIMB 764 / 91-R6</strain>
    </source>
</reference>
<dbReference type="GeneID" id="89350085"/>
<comment type="similarity">
    <text evidence="1 5">Belongs to the HMG-CoA reductase family.</text>
</comment>